<protein>
    <submittedName>
        <fullName evidence="2">Uncharacterized protein</fullName>
    </submittedName>
</protein>
<name>A0A4Q4SU64_9PEZI</name>
<gene>
    <name evidence="2" type="ORF">DL764_009745</name>
</gene>
<organism evidence="2 3">
    <name type="scientific">Monosporascus ibericus</name>
    <dbReference type="NCBI Taxonomy" id="155417"/>
    <lineage>
        <taxon>Eukaryota</taxon>
        <taxon>Fungi</taxon>
        <taxon>Dikarya</taxon>
        <taxon>Ascomycota</taxon>
        <taxon>Pezizomycotina</taxon>
        <taxon>Sordariomycetes</taxon>
        <taxon>Xylariomycetidae</taxon>
        <taxon>Xylariales</taxon>
        <taxon>Xylariales incertae sedis</taxon>
        <taxon>Monosporascus</taxon>
    </lineage>
</organism>
<feature type="compositionally biased region" description="Low complexity" evidence="1">
    <location>
        <begin position="136"/>
        <end position="152"/>
    </location>
</feature>
<accession>A0A4Q4SU64</accession>
<feature type="region of interest" description="Disordered" evidence="1">
    <location>
        <begin position="1"/>
        <end position="152"/>
    </location>
</feature>
<evidence type="ECO:0000313" key="3">
    <source>
        <dbReference type="Proteomes" id="UP000293360"/>
    </source>
</evidence>
<keyword evidence="3" id="KW-1185">Reference proteome</keyword>
<dbReference type="PANTHER" id="PTHR42090">
    <property type="match status" value="1"/>
</dbReference>
<dbReference type="Proteomes" id="UP000293360">
    <property type="component" value="Unassembled WGS sequence"/>
</dbReference>
<dbReference type="OrthoDB" id="423498at2759"/>
<dbReference type="PANTHER" id="PTHR42090:SF1">
    <property type="match status" value="1"/>
</dbReference>
<sequence>MAPLRTILTRATRAAAAPQGLAPASSSSSSLPASRAMLHQSAAARAPYKDDMDRESLKPKAHENTQSGTDDQTAQNEDAAFNPDKTSPESERAAAGTGNKPNTNPLEESPANRGFAGNTTGAKEDQRRGGGGNHQKPSGSGHSPKSGKVTNN</sequence>
<feature type="compositionally biased region" description="Low complexity" evidence="1">
    <location>
        <begin position="1"/>
        <end position="36"/>
    </location>
</feature>
<reference evidence="2 3" key="1">
    <citation type="submission" date="2018-06" db="EMBL/GenBank/DDBJ databases">
        <title>Complete Genomes of Monosporascus.</title>
        <authorList>
            <person name="Robinson A.J."/>
            <person name="Natvig D.O."/>
        </authorList>
    </citation>
    <scope>NUCLEOTIDE SEQUENCE [LARGE SCALE GENOMIC DNA]</scope>
    <source>
        <strain evidence="2 3">CBS 110550</strain>
    </source>
</reference>
<dbReference type="STRING" id="155417.A0A4Q4SU64"/>
<dbReference type="AlphaFoldDB" id="A0A4Q4SU64"/>
<dbReference type="EMBL" id="QJNU01000985">
    <property type="protein sequence ID" value="RYO81576.1"/>
    <property type="molecule type" value="Genomic_DNA"/>
</dbReference>
<evidence type="ECO:0000256" key="1">
    <source>
        <dbReference type="SAM" id="MobiDB-lite"/>
    </source>
</evidence>
<feature type="compositionally biased region" description="Basic and acidic residues" evidence="1">
    <location>
        <begin position="47"/>
        <end position="63"/>
    </location>
</feature>
<proteinExistence type="predicted"/>
<comment type="caution">
    <text evidence="2">The sequence shown here is derived from an EMBL/GenBank/DDBJ whole genome shotgun (WGS) entry which is preliminary data.</text>
</comment>
<feature type="compositionally biased region" description="Polar residues" evidence="1">
    <location>
        <begin position="64"/>
        <end position="76"/>
    </location>
</feature>
<evidence type="ECO:0000313" key="2">
    <source>
        <dbReference type="EMBL" id="RYO81576.1"/>
    </source>
</evidence>